<dbReference type="PATRIC" id="fig|48936.3.peg.4256"/>
<dbReference type="STRING" id="48936.NJ75_04224"/>
<proteinExistence type="predicted"/>
<organism evidence="1 2">
    <name type="scientific">Novosphingobium subterraneum</name>
    <dbReference type="NCBI Taxonomy" id="48936"/>
    <lineage>
        <taxon>Bacteria</taxon>
        <taxon>Pseudomonadati</taxon>
        <taxon>Pseudomonadota</taxon>
        <taxon>Alphaproteobacteria</taxon>
        <taxon>Sphingomonadales</taxon>
        <taxon>Sphingomonadaceae</taxon>
        <taxon>Novosphingobium</taxon>
    </lineage>
</organism>
<name>A0A0B8ZVM8_9SPHN</name>
<gene>
    <name evidence="1" type="ORF">NJ75_04224</name>
</gene>
<reference evidence="1 2" key="1">
    <citation type="submission" date="2014-10" db="EMBL/GenBank/DDBJ databases">
        <title>Draft genome sequence of Novosphingobium subterraneum DSM 12447.</title>
        <authorList>
            <person name="Gan H.M."/>
            <person name="Gan H.Y."/>
            <person name="Savka M.A."/>
        </authorList>
    </citation>
    <scope>NUCLEOTIDE SEQUENCE [LARGE SCALE GENOMIC DNA]</scope>
    <source>
        <strain evidence="1 2">DSM 12447</strain>
    </source>
</reference>
<dbReference type="Proteomes" id="UP000031338">
    <property type="component" value="Unassembled WGS sequence"/>
</dbReference>
<evidence type="ECO:0000313" key="2">
    <source>
        <dbReference type="Proteomes" id="UP000031338"/>
    </source>
</evidence>
<dbReference type="RefSeq" id="WP_039337877.1">
    <property type="nucleotide sequence ID" value="NZ_JRVC01000030.1"/>
</dbReference>
<dbReference type="EMBL" id="JRVC01000030">
    <property type="protein sequence ID" value="KHS42317.1"/>
    <property type="molecule type" value="Genomic_DNA"/>
</dbReference>
<dbReference type="InterPro" id="IPR043856">
    <property type="entry name" value="DUF5818"/>
</dbReference>
<sequence>MNRPARLTSNTIIGTIEAGPRGPILRDAEGLAWRLHFGEQPVPEGLQGEVSVRGKIVQPDRIDVEFCTLLTGD</sequence>
<evidence type="ECO:0000313" key="1">
    <source>
        <dbReference type="EMBL" id="KHS42317.1"/>
    </source>
</evidence>
<accession>A0A0B8ZVM8</accession>
<keyword evidence="2" id="KW-1185">Reference proteome</keyword>
<protein>
    <submittedName>
        <fullName evidence="1">Uncharacterized protein</fullName>
    </submittedName>
</protein>
<dbReference type="Pfam" id="PF19135">
    <property type="entry name" value="DUF5818"/>
    <property type="match status" value="1"/>
</dbReference>
<comment type="caution">
    <text evidence="1">The sequence shown here is derived from an EMBL/GenBank/DDBJ whole genome shotgun (WGS) entry which is preliminary data.</text>
</comment>
<dbReference type="AlphaFoldDB" id="A0A0B8ZVM8"/>